<reference evidence="3 4" key="1">
    <citation type="journal article" date="2012" name="Stand. Genomic Sci.">
        <title>Genome sequence of the orange-pigmented seawater bacterium Owenweeksia hongkongensis type strain (UST20020801(T)).</title>
        <authorList>
            <person name="Riedel T."/>
            <person name="Held B."/>
            <person name="Nolan M."/>
            <person name="Lucas S."/>
            <person name="Lapidus A."/>
            <person name="Tice H."/>
            <person name="Del Rio T.G."/>
            <person name="Cheng J.F."/>
            <person name="Han C."/>
            <person name="Tapia R."/>
            <person name="Goodwin L.A."/>
            <person name="Pitluck S."/>
            <person name="Liolios K."/>
            <person name="Mavromatis K."/>
            <person name="Pagani I."/>
            <person name="Ivanova N."/>
            <person name="Mikhailova N."/>
            <person name="Pati A."/>
            <person name="Chen A."/>
            <person name="Palaniappan K."/>
            <person name="Rohde M."/>
            <person name="Tindall B.J."/>
            <person name="Detter J.C."/>
            <person name="Goker M."/>
            <person name="Woyke T."/>
            <person name="Bristow J."/>
            <person name="Eisen J.A."/>
            <person name="Markowitz V."/>
            <person name="Hugenholtz P."/>
            <person name="Klenk H.P."/>
            <person name="Kyrpides N.C."/>
        </authorList>
    </citation>
    <scope>NUCLEOTIDE SEQUENCE</scope>
    <source>
        <strain evidence="4">DSM 17368 / JCM 12287 / NRRL B-23963</strain>
    </source>
</reference>
<dbReference type="SUPFAM" id="SSF49299">
    <property type="entry name" value="PKD domain"/>
    <property type="match status" value="1"/>
</dbReference>
<proteinExistence type="predicted"/>
<dbReference type="RefSeq" id="WP_014203771.1">
    <property type="nucleotide sequence ID" value="NC_016599.1"/>
</dbReference>
<dbReference type="OrthoDB" id="9765926at2"/>
<accession>G8R6G1</accession>
<feature type="domain" description="Secretion system C-terminal sorting" evidence="2">
    <location>
        <begin position="368"/>
        <end position="439"/>
    </location>
</feature>
<dbReference type="InterPro" id="IPR035986">
    <property type="entry name" value="PKD_dom_sf"/>
</dbReference>
<name>G8R6G1_OWEHD</name>
<organism evidence="3 4">
    <name type="scientific">Owenweeksia hongkongensis (strain DSM 17368 / CIP 108786 / JCM 12287 / NRRL B-23963 / UST20020801)</name>
    <dbReference type="NCBI Taxonomy" id="926562"/>
    <lineage>
        <taxon>Bacteria</taxon>
        <taxon>Pseudomonadati</taxon>
        <taxon>Bacteroidota</taxon>
        <taxon>Flavobacteriia</taxon>
        <taxon>Flavobacteriales</taxon>
        <taxon>Owenweeksiaceae</taxon>
        <taxon>Owenweeksia</taxon>
    </lineage>
</organism>
<dbReference type="NCBIfam" id="TIGR04183">
    <property type="entry name" value="Por_Secre_tail"/>
    <property type="match status" value="1"/>
</dbReference>
<dbReference type="InterPro" id="IPR026444">
    <property type="entry name" value="Secre_tail"/>
</dbReference>
<evidence type="ECO:0000313" key="4">
    <source>
        <dbReference type="Proteomes" id="UP000005631"/>
    </source>
</evidence>
<keyword evidence="1" id="KW-0732">Signal</keyword>
<dbReference type="STRING" id="926562.Oweho_3475"/>
<dbReference type="Proteomes" id="UP000005631">
    <property type="component" value="Chromosome"/>
</dbReference>
<dbReference type="KEGG" id="oho:Oweho_3475"/>
<keyword evidence="4" id="KW-1185">Reference proteome</keyword>
<dbReference type="Gene3D" id="2.60.40.10">
    <property type="entry name" value="Immunoglobulins"/>
    <property type="match status" value="1"/>
</dbReference>
<protein>
    <recommendedName>
        <fullName evidence="2">Secretion system C-terminal sorting domain-containing protein</fullName>
    </recommendedName>
</protein>
<dbReference type="eggNOG" id="COG3291">
    <property type="taxonomic scope" value="Bacteria"/>
</dbReference>
<evidence type="ECO:0000256" key="1">
    <source>
        <dbReference type="ARBA" id="ARBA00022729"/>
    </source>
</evidence>
<dbReference type="HOGENOM" id="CLU_615141_0_0_10"/>
<evidence type="ECO:0000259" key="2">
    <source>
        <dbReference type="Pfam" id="PF18962"/>
    </source>
</evidence>
<dbReference type="Pfam" id="PF18962">
    <property type="entry name" value="Por_Secre_tail"/>
    <property type="match status" value="1"/>
</dbReference>
<dbReference type="InterPro" id="IPR013783">
    <property type="entry name" value="Ig-like_fold"/>
</dbReference>
<gene>
    <name evidence="3" type="ordered locus">Oweho_3475</name>
</gene>
<sequence>MQKHYSFLSGFFLVMFLISSFLVNAQNIQLQSSSFPSLPATSCTNTQLDVSVLKLCINAAHNGNTFSISGNTITVSLDYSLGPICLGALSMNTENINLGMIPAGTYSVVIQGVLNSSVVSTINTSLTVNSCCSAVPGFTPSQSTICVGDSIYFNNTSTGASGQQWYENNVATVTSANYGKRYNTIGVYTIKLVVSGTACSDSITKTINVTGPPIVNLGSDRTICPGDQAVLDAGAGRDSIVWSDQSTLRNLIVTSQGTYYVEVFKNGCSDKDTVTVSFYNVIDVDLGNDTVICAGDTLELDATLTGATYKWQNNTTQSSFKVYAAGTYHVERTDANGCMARDTITVAVDTNCNTSGLGENGAFREVSVYPNPVKNRISVNLPLGSSKVLFTLEVYDVQGKLIKSKNIEADSAGRLSTDVSAINPGVYTLRLMSKDENFTAHWIKE</sequence>
<evidence type="ECO:0000313" key="3">
    <source>
        <dbReference type="EMBL" id="AEV34424.1"/>
    </source>
</evidence>
<dbReference type="EMBL" id="CP003156">
    <property type="protein sequence ID" value="AEV34424.1"/>
    <property type="molecule type" value="Genomic_DNA"/>
</dbReference>
<dbReference type="AlphaFoldDB" id="G8R6G1"/>